<dbReference type="EC" id="2.7.7.42" evidence="9"/>
<keyword evidence="1 9" id="KW-0808">Transferase</keyword>
<dbReference type="InterPro" id="IPR013546">
    <property type="entry name" value="PII_UdlTrfase/GS_AdlTrfase"/>
</dbReference>
<organism evidence="9">
    <name type="scientific">hydrothermal vent metagenome</name>
    <dbReference type="NCBI Taxonomy" id="652676"/>
    <lineage>
        <taxon>unclassified sequences</taxon>
        <taxon>metagenomes</taxon>
        <taxon>ecological metagenomes</taxon>
    </lineage>
</organism>
<dbReference type="GO" id="GO:0016874">
    <property type="term" value="F:ligase activity"/>
    <property type="evidence" value="ECO:0007669"/>
    <property type="project" value="UniProtKB-KW"/>
</dbReference>
<dbReference type="FunFam" id="3.30.460.10:FF:000009">
    <property type="entry name" value="Bifunctional glutamine synthetase adenylyltransferase/adenylyl-removing enzyme"/>
    <property type="match status" value="1"/>
</dbReference>
<keyword evidence="4" id="KW-0067">ATP-binding</keyword>
<dbReference type="GO" id="GO:0005829">
    <property type="term" value="C:cytosol"/>
    <property type="evidence" value="ECO:0007669"/>
    <property type="project" value="TreeGrafter"/>
</dbReference>
<keyword evidence="6" id="KW-0511">Multifunctional enzyme</keyword>
<evidence type="ECO:0000256" key="6">
    <source>
        <dbReference type="ARBA" id="ARBA00023268"/>
    </source>
</evidence>
<evidence type="ECO:0000256" key="4">
    <source>
        <dbReference type="ARBA" id="ARBA00022840"/>
    </source>
</evidence>
<evidence type="ECO:0000313" key="9">
    <source>
        <dbReference type="EMBL" id="VAW88733.1"/>
    </source>
</evidence>
<evidence type="ECO:0000256" key="1">
    <source>
        <dbReference type="ARBA" id="ARBA00022679"/>
    </source>
</evidence>
<dbReference type="Gene3D" id="1.20.120.330">
    <property type="entry name" value="Nucleotidyltransferases domain 2"/>
    <property type="match status" value="2"/>
</dbReference>
<feature type="non-terminal residue" evidence="9">
    <location>
        <position position="1"/>
    </location>
</feature>
<evidence type="ECO:0000259" key="7">
    <source>
        <dbReference type="Pfam" id="PF03710"/>
    </source>
</evidence>
<dbReference type="InterPro" id="IPR023057">
    <property type="entry name" value="GlnE"/>
</dbReference>
<keyword evidence="3" id="KW-0547">Nucleotide-binding</keyword>
<dbReference type="Gene3D" id="3.30.460.10">
    <property type="entry name" value="Beta Polymerase, domain 2"/>
    <property type="match status" value="2"/>
</dbReference>
<accession>A0A3B0ZKG0</accession>
<sequence>AQRDPLMMEALFESGDLSRSYGDGELFGRLNEQRSSVRDEASLNRLLRRQRQREMVRIAWRDIVGMADLSETTADLSDLADSSLQVALDVHYGWLSERHGIPRCAQGKPQQLVILGMGKLGARELNYSSDIDLIYAYPEQGETDGEQRTISNEAFFRQLGQKLIYALDYLTEDGQVFRVDMRLRPFGESGPLVISFAAMEQYYQFHGREWERYAMIKARVCAGDREAGELLMALLKPFVYRRYIDYGVFDSLRDMKRMIMQEVKRKGMQDNVKLGPGGIREVEFIGQVFQLIRGGRSETLQRREILYILQQLVEQNCLPDFVVKDLKEAYLFLRNSEHRIQQWRDQQTHNLPTDDAGKLRLAVGMGFSEWESYRAVLQSHRDKVQGHFEQIISAPQKDQDDHNGLSALWLAEEADDEAEALLEKAGFDHPADVLVQLKGLRSSRALRTLSPIARDRMNQLMPLLLAAVAPLDNCSITLGRVMSLMETIAQRSAYVALLVENPVALSQLVYLFSGSPWIGRFLQQHPLLLDELLDPRSLYYPPDRAGLKAELKQALTTVVEGDLELLMEQLRHFKQINVLRVAAADLNDALPLMKVSDHLTWIAEVLLEQIATLAWHDMAARHGSPVCHIDGGECDLAFAIVAYGKLGGVELGYSSDLDLVFLHAGATGETAGDKPIDNSLFFTRLGQRIIHIMTAHTPSGVLYDTDMRLRPSGASGLLVSSVSAFAEYQKERAWTWEHQALVRARVVVGDEKVQAKFNTIRATTLCQPREICGLQREVREMREKMRDSLATKKEGKFDLKQGAGGIADIEFMVQYGVLAWSNEYPELCRFTDNIRILKMFAELALLSRADVALLCDAYRCYRAEGHCLSLQERPALADENDYLEYRQEVSRIWQQLMMKDPLS</sequence>
<dbReference type="GO" id="GO:0005524">
    <property type="term" value="F:ATP binding"/>
    <property type="evidence" value="ECO:0007669"/>
    <property type="project" value="UniProtKB-KW"/>
</dbReference>
<dbReference type="GO" id="GO:0000820">
    <property type="term" value="P:regulation of glutamine family amino acid metabolic process"/>
    <property type="evidence" value="ECO:0007669"/>
    <property type="project" value="TreeGrafter"/>
</dbReference>
<dbReference type="Pfam" id="PF03710">
    <property type="entry name" value="GlnE"/>
    <property type="match status" value="2"/>
</dbReference>
<evidence type="ECO:0000259" key="8">
    <source>
        <dbReference type="Pfam" id="PF08335"/>
    </source>
</evidence>
<protein>
    <submittedName>
        <fullName evidence="9">Glutamate-ammonia-ligase adenylyltransferase</fullName>
        <ecNumber evidence="9">2.7.7.42</ecNumber>
    </submittedName>
</protein>
<keyword evidence="5" id="KW-0460">Magnesium</keyword>
<dbReference type="NCBIfam" id="NF008292">
    <property type="entry name" value="PRK11072.1"/>
    <property type="match status" value="1"/>
</dbReference>
<dbReference type="Gene3D" id="1.20.120.1510">
    <property type="match status" value="1"/>
</dbReference>
<dbReference type="PANTHER" id="PTHR30621">
    <property type="entry name" value="GLUTAMINE SYNTHETASE ADENYLYLTRANSFERASE"/>
    <property type="match status" value="1"/>
</dbReference>
<reference evidence="9" key="1">
    <citation type="submission" date="2018-06" db="EMBL/GenBank/DDBJ databases">
        <authorList>
            <person name="Zhirakovskaya E."/>
        </authorList>
    </citation>
    <scope>NUCLEOTIDE SEQUENCE</scope>
</reference>
<feature type="domain" description="PII-uridylyltransferase/Glutamine-synthetase adenylyltransferase" evidence="8">
    <location>
        <begin position="253"/>
        <end position="391"/>
    </location>
</feature>
<dbReference type="HAMAP" id="MF_00802">
    <property type="entry name" value="GlnE"/>
    <property type="match status" value="1"/>
</dbReference>
<feature type="domain" description="PII-uridylyltransferase/Glutamine-synthetase adenylyltransferase" evidence="8">
    <location>
        <begin position="780"/>
        <end position="869"/>
    </location>
</feature>
<name>A0A3B0ZKG0_9ZZZZ</name>
<gene>
    <name evidence="9" type="ORF">MNBD_GAMMA18-2103</name>
</gene>
<dbReference type="CDD" id="cd05401">
    <property type="entry name" value="NT_GlnE_GlnD_like"/>
    <property type="match status" value="2"/>
</dbReference>
<feature type="domain" description="Glutamate-ammonia ligase adenylyltransferase repeated" evidence="7">
    <location>
        <begin position="506"/>
        <end position="758"/>
    </location>
</feature>
<dbReference type="EMBL" id="UOFP01000234">
    <property type="protein sequence ID" value="VAW88733.1"/>
    <property type="molecule type" value="Genomic_DNA"/>
</dbReference>
<dbReference type="FunFam" id="1.20.120.330:FF:000005">
    <property type="entry name" value="Bifunctional glutamine synthetase adenylyltransferase/adenylyl-removing enzyme"/>
    <property type="match status" value="1"/>
</dbReference>
<dbReference type="SUPFAM" id="SSF81593">
    <property type="entry name" value="Nucleotidyltransferase substrate binding subunit/domain"/>
    <property type="match status" value="2"/>
</dbReference>
<dbReference type="AlphaFoldDB" id="A0A3B0ZKG0"/>
<dbReference type="InterPro" id="IPR043519">
    <property type="entry name" value="NT_sf"/>
</dbReference>
<evidence type="ECO:0000256" key="5">
    <source>
        <dbReference type="ARBA" id="ARBA00022842"/>
    </source>
</evidence>
<dbReference type="SUPFAM" id="SSF81301">
    <property type="entry name" value="Nucleotidyltransferase"/>
    <property type="match status" value="2"/>
</dbReference>
<dbReference type="PANTHER" id="PTHR30621:SF0">
    <property type="entry name" value="BIFUNCTIONAL GLUTAMINE SYNTHETASE ADENYLYLTRANSFERASE_ADENYLYL-REMOVING ENZYME"/>
    <property type="match status" value="1"/>
</dbReference>
<proteinExistence type="inferred from homology"/>
<dbReference type="GO" id="GO:0008882">
    <property type="term" value="F:[glutamate-ammonia-ligase] adenylyltransferase activity"/>
    <property type="evidence" value="ECO:0007669"/>
    <property type="project" value="UniProtKB-EC"/>
</dbReference>
<evidence type="ECO:0000256" key="3">
    <source>
        <dbReference type="ARBA" id="ARBA00022741"/>
    </source>
</evidence>
<dbReference type="InterPro" id="IPR005190">
    <property type="entry name" value="GlnE_rpt_dom"/>
</dbReference>
<keyword evidence="9" id="KW-0436">Ligase</keyword>
<feature type="domain" description="Glutamate-ammonia ligase adenylyltransferase repeated" evidence="7">
    <location>
        <begin position="2"/>
        <end position="228"/>
    </location>
</feature>
<dbReference type="Pfam" id="PF08335">
    <property type="entry name" value="GlnD_UR_UTase"/>
    <property type="match status" value="2"/>
</dbReference>
<evidence type="ECO:0000256" key="2">
    <source>
        <dbReference type="ARBA" id="ARBA00022695"/>
    </source>
</evidence>
<keyword evidence="2 9" id="KW-0548">Nucleotidyltransferase</keyword>